<proteinExistence type="predicted"/>
<dbReference type="PANTHER" id="PTHR16253:SF0">
    <property type="entry name" value="TETRATRICOPEPTIDE REPEAT PROTEIN 22"/>
    <property type="match status" value="1"/>
</dbReference>
<reference evidence="1" key="1">
    <citation type="submission" date="2019-03" db="EMBL/GenBank/DDBJ databases">
        <authorList>
            <person name="Warren W.C."/>
            <person name="Johnson G.S."/>
        </authorList>
    </citation>
    <scope>NUCLEOTIDE SEQUENCE [LARGE SCALE GENOMIC DNA]</scope>
    <source>
        <strain evidence="1">Basenji</strain>
    </source>
</reference>
<dbReference type="AlphaFoldDB" id="A0A8C0M118"/>
<dbReference type="Gene3D" id="1.25.40.10">
    <property type="entry name" value="Tetratricopeptide repeat domain"/>
    <property type="match status" value="2"/>
</dbReference>
<dbReference type="InterPro" id="IPR042342">
    <property type="entry name" value="TTC22"/>
</dbReference>
<organism evidence="1 2">
    <name type="scientific">Canis lupus familiaris</name>
    <name type="common">Dog</name>
    <name type="synonym">Canis familiaris</name>
    <dbReference type="NCBI Taxonomy" id="9615"/>
    <lineage>
        <taxon>Eukaryota</taxon>
        <taxon>Metazoa</taxon>
        <taxon>Chordata</taxon>
        <taxon>Craniata</taxon>
        <taxon>Vertebrata</taxon>
        <taxon>Euteleostomi</taxon>
        <taxon>Mammalia</taxon>
        <taxon>Eutheria</taxon>
        <taxon>Laurasiatheria</taxon>
        <taxon>Carnivora</taxon>
        <taxon>Caniformia</taxon>
        <taxon>Canidae</taxon>
        <taxon>Canis</taxon>
    </lineage>
</organism>
<dbReference type="Ensembl" id="ENSCAFT00030005305.1">
    <property type="protein sequence ID" value="ENSCAFP00030004716.1"/>
    <property type="gene ID" value="ENSCAFG00030002852.1"/>
</dbReference>
<dbReference type="SUPFAM" id="SSF48452">
    <property type="entry name" value="TPR-like"/>
    <property type="match status" value="2"/>
</dbReference>
<evidence type="ECO:0000313" key="2">
    <source>
        <dbReference type="Proteomes" id="UP000694429"/>
    </source>
</evidence>
<gene>
    <name evidence="1" type="primary">TTC22</name>
</gene>
<dbReference type="PANTHER" id="PTHR16253">
    <property type="entry name" value="TETRATRICOPEPTIDE REPEAT PROTEIN 22"/>
    <property type="match status" value="1"/>
</dbReference>
<protein>
    <submittedName>
        <fullName evidence="1">Tetratricopeptide repeat domain 22</fullName>
    </submittedName>
</protein>
<dbReference type="InterPro" id="IPR011990">
    <property type="entry name" value="TPR-like_helical_dom_sf"/>
</dbReference>
<accession>A0A8C0M118</accession>
<dbReference type="SMART" id="SM00028">
    <property type="entry name" value="TPR"/>
    <property type="match status" value="3"/>
</dbReference>
<sequence>MGEPEAAAEDLEALIDELDYLPGHFHLEMQLNFEPRSPASLHARDLKLQQDGLRQELELAAAPQRPAVRHLLGALAFHLEELDEARERFLEVAHEDPGNLNAWANLAHVSGRLGRDEEEEACAGRLAALMGLAAESGAAGDPQLRAARCLAEQGYAHGLDVGCTSLEERARVLAAGIALYDKALGYGQQIPMEEKRGWYFTMATLFIRLDGIFLELGSEEQKRLPAFNRTLALLRQVLKSPDPHYQGRGGWDRCGAASAWLPLYLSLALPATVLVPTSSIISLFQRSCFSLPHPLSHIIIDSSHRTNALCTLFSDLMPQSLPSSSWVLTPCGGLAISLVGPLPFSTPLLTRHPSPTLSSPPLPALAWCYLGILLERKDTFSTTPMGVHDCGYSGTDPLDCFGKAIEIAKDQPLILNRLAKIFHFLGKQDMAIGTCNMALDILRDPELNWQAYCTRAKIHLRAYLHDLERAKMGLGGMPDRNHLACAKADLEEVVKVCPSLKTYLDIGQVYYYMGVDAVQELLAVDEAALNQALVFLAKASESELGATLPELQLLRGKCLRIKGEDANAAACFKRAVELDDAGSCHTEGFGCLLQALLAQWSQAQLSDAELGREVDKWLRRAQGKYPAARLRQELQRVWRGHTGEVLGLARALVAQGRPALVRLLFETMEQDGEGASVPRGRRAFSL</sequence>
<dbReference type="InterPro" id="IPR019734">
    <property type="entry name" value="TPR_rpt"/>
</dbReference>
<name>A0A8C0M118_CANLF</name>
<reference evidence="1" key="2">
    <citation type="submission" date="2025-08" db="UniProtKB">
        <authorList>
            <consortium name="Ensembl"/>
        </authorList>
    </citation>
    <scope>IDENTIFICATION</scope>
</reference>
<evidence type="ECO:0000313" key="1">
    <source>
        <dbReference type="Ensembl" id="ENSCAFP00030004716.1"/>
    </source>
</evidence>
<dbReference type="Proteomes" id="UP000694429">
    <property type="component" value="Chromosome 5"/>
</dbReference>